<sequence length="310" mass="32893">MPRSSTRRPSARPSRRRPLTLLVAAFAVASLALTGCASGGSGDGSGSAASADSAAADARVALEALSPASGSLTGGAEVTVAGSGFAGDSPVASVRFGTETAPAFTVVDDRTLTVVTPASVDYAVGAVPVTVALEDGSEVVLDGGFGYEVQTPVDSQLNYAFTYWKDYNLAEWGQFPDNDCGNFVNQAMLARGWVQDENWYSEYATTGDYSYSWIRGNEMDAYYASRPDTTRLELTQRDQVKLGDVVMFDWDPQNDNGVDHTMIVSKVTPNLDGTIAIKLVGHTVDAQYRDLDTAITVENPGGTAHFWSIA</sequence>
<evidence type="ECO:0000313" key="5">
    <source>
        <dbReference type="Proteomes" id="UP001165580"/>
    </source>
</evidence>
<reference evidence="4" key="1">
    <citation type="submission" date="2022-08" db="EMBL/GenBank/DDBJ databases">
        <authorList>
            <person name="Deng Y."/>
            <person name="Han X.-F."/>
            <person name="Zhang Y.-Q."/>
        </authorList>
    </citation>
    <scope>NUCLEOTIDE SEQUENCE</scope>
    <source>
        <strain evidence="4">CPCC 205716</strain>
    </source>
</reference>
<organism evidence="4 5">
    <name type="scientific">Herbiconiux gentiana</name>
    <dbReference type="NCBI Taxonomy" id="2970912"/>
    <lineage>
        <taxon>Bacteria</taxon>
        <taxon>Bacillati</taxon>
        <taxon>Actinomycetota</taxon>
        <taxon>Actinomycetes</taxon>
        <taxon>Micrococcales</taxon>
        <taxon>Microbacteriaceae</taxon>
        <taxon>Herbiconiux</taxon>
    </lineage>
</organism>
<dbReference type="SUPFAM" id="SSF81296">
    <property type="entry name" value="E set domains"/>
    <property type="match status" value="1"/>
</dbReference>
<dbReference type="InterPro" id="IPR024301">
    <property type="entry name" value="Amidase_6"/>
</dbReference>
<gene>
    <name evidence="4" type="ORF">NVV95_15695</name>
</gene>
<dbReference type="CDD" id="cd00102">
    <property type="entry name" value="IPT"/>
    <property type="match status" value="1"/>
</dbReference>
<dbReference type="EMBL" id="JANTEZ010000007">
    <property type="protein sequence ID" value="MCS5715987.1"/>
    <property type="molecule type" value="Genomic_DNA"/>
</dbReference>
<proteinExistence type="predicted"/>
<dbReference type="RefSeq" id="WP_259487490.1">
    <property type="nucleotide sequence ID" value="NZ_JANTEZ010000007.1"/>
</dbReference>
<dbReference type="Proteomes" id="UP001165580">
    <property type="component" value="Unassembled WGS sequence"/>
</dbReference>
<evidence type="ECO:0000259" key="2">
    <source>
        <dbReference type="Pfam" id="PF01833"/>
    </source>
</evidence>
<protein>
    <submittedName>
        <fullName evidence="4">Amidase domain-containing protein</fullName>
    </submittedName>
</protein>
<evidence type="ECO:0000256" key="1">
    <source>
        <dbReference type="SAM" id="SignalP"/>
    </source>
</evidence>
<feature type="domain" description="IPT/TIG" evidence="2">
    <location>
        <begin position="64"/>
        <end position="135"/>
    </location>
</feature>
<evidence type="ECO:0000259" key="3">
    <source>
        <dbReference type="Pfam" id="PF12671"/>
    </source>
</evidence>
<dbReference type="InterPro" id="IPR002909">
    <property type="entry name" value="IPT_dom"/>
</dbReference>
<dbReference type="Pfam" id="PF12671">
    <property type="entry name" value="Amidase_6"/>
    <property type="match status" value="1"/>
</dbReference>
<feature type="chain" id="PRO_5046703233" evidence="1">
    <location>
        <begin position="38"/>
        <end position="310"/>
    </location>
</feature>
<dbReference type="Pfam" id="PF01833">
    <property type="entry name" value="TIG"/>
    <property type="match status" value="1"/>
</dbReference>
<name>A0ABT2GIE9_9MICO</name>
<dbReference type="Gene3D" id="2.60.40.10">
    <property type="entry name" value="Immunoglobulins"/>
    <property type="match status" value="1"/>
</dbReference>
<dbReference type="PANTHER" id="PTHR40032:SF1">
    <property type="entry name" value="EXPORTED PROTEIN"/>
    <property type="match status" value="1"/>
</dbReference>
<accession>A0ABT2GIE9</accession>
<dbReference type="InterPro" id="IPR013783">
    <property type="entry name" value="Ig-like_fold"/>
</dbReference>
<comment type="caution">
    <text evidence="4">The sequence shown here is derived from an EMBL/GenBank/DDBJ whole genome shotgun (WGS) entry which is preliminary data.</text>
</comment>
<dbReference type="PANTHER" id="PTHR40032">
    <property type="entry name" value="EXPORTED PROTEIN-RELATED"/>
    <property type="match status" value="1"/>
</dbReference>
<feature type="domain" description="Putative amidase" evidence="3">
    <location>
        <begin position="157"/>
        <end position="295"/>
    </location>
</feature>
<keyword evidence="1" id="KW-0732">Signal</keyword>
<feature type="signal peptide" evidence="1">
    <location>
        <begin position="1"/>
        <end position="37"/>
    </location>
</feature>
<keyword evidence="5" id="KW-1185">Reference proteome</keyword>
<evidence type="ECO:0000313" key="4">
    <source>
        <dbReference type="EMBL" id="MCS5715987.1"/>
    </source>
</evidence>
<dbReference type="InterPro" id="IPR014756">
    <property type="entry name" value="Ig_E-set"/>
</dbReference>